<accession>A0A2P5A5D0</accession>
<comment type="caution">
    <text evidence="1">The sequence shown here is derived from an EMBL/GenBank/DDBJ whole genome shotgun (WGS) entry which is preliminary data.</text>
</comment>
<reference evidence="2" key="1">
    <citation type="submission" date="2016-06" db="EMBL/GenBank/DDBJ databases">
        <title>Parallel loss of symbiosis genes in relatives of nitrogen-fixing non-legume Parasponia.</title>
        <authorList>
            <person name="Van Velzen R."/>
            <person name="Holmer R."/>
            <person name="Bu F."/>
            <person name="Rutten L."/>
            <person name="Van Zeijl A."/>
            <person name="Liu W."/>
            <person name="Santuari L."/>
            <person name="Cao Q."/>
            <person name="Sharma T."/>
            <person name="Shen D."/>
            <person name="Roswanjaya Y."/>
            <person name="Wardhani T."/>
            <person name="Kalhor M.S."/>
            <person name="Jansen J."/>
            <person name="Van den Hoogen J."/>
            <person name="Gungor B."/>
            <person name="Hartog M."/>
            <person name="Hontelez J."/>
            <person name="Verver J."/>
            <person name="Yang W.-C."/>
            <person name="Schijlen E."/>
            <person name="Repin R."/>
            <person name="Schilthuizen M."/>
            <person name="Schranz E."/>
            <person name="Heidstra R."/>
            <person name="Miyata K."/>
            <person name="Fedorova E."/>
            <person name="Kohlen W."/>
            <person name="Bisseling T."/>
            <person name="Smit S."/>
            <person name="Geurts R."/>
        </authorList>
    </citation>
    <scope>NUCLEOTIDE SEQUENCE [LARGE SCALE GENOMIC DNA]</scope>
    <source>
        <strain evidence="2">cv. WU1-14</strain>
    </source>
</reference>
<feature type="non-terminal residue" evidence="1">
    <location>
        <position position="1"/>
    </location>
</feature>
<dbReference type="AlphaFoldDB" id="A0A2P5A5D0"/>
<evidence type="ECO:0000313" key="1">
    <source>
        <dbReference type="EMBL" id="PON31757.1"/>
    </source>
</evidence>
<sequence length="89" mass="10269">NSTSYNDLHLFFFFSPPLRLETTWLRNPFYTNSHLKLVLLRRMINTPIVHVNEYSNYFDSAGKLDRRNVLISLGGLMTSAAECSRMAAI</sequence>
<evidence type="ECO:0000313" key="2">
    <source>
        <dbReference type="Proteomes" id="UP000237105"/>
    </source>
</evidence>
<organism evidence="1 2">
    <name type="scientific">Parasponia andersonii</name>
    <name type="common">Sponia andersonii</name>
    <dbReference type="NCBI Taxonomy" id="3476"/>
    <lineage>
        <taxon>Eukaryota</taxon>
        <taxon>Viridiplantae</taxon>
        <taxon>Streptophyta</taxon>
        <taxon>Embryophyta</taxon>
        <taxon>Tracheophyta</taxon>
        <taxon>Spermatophyta</taxon>
        <taxon>Magnoliopsida</taxon>
        <taxon>eudicotyledons</taxon>
        <taxon>Gunneridae</taxon>
        <taxon>Pentapetalae</taxon>
        <taxon>rosids</taxon>
        <taxon>fabids</taxon>
        <taxon>Rosales</taxon>
        <taxon>Cannabaceae</taxon>
        <taxon>Parasponia</taxon>
    </lineage>
</organism>
<dbReference type="EMBL" id="JXTB01000932">
    <property type="protein sequence ID" value="PON31757.1"/>
    <property type="molecule type" value="Genomic_DNA"/>
</dbReference>
<keyword evidence="2" id="KW-1185">Reference proteome</keyword>
<proteinExistence type="predicted"/>
<protein>
    <submittedName>
        <fullName evidence="1">Uncharacterized protein</fullName>
    </submittedName>
</protein>
<name>A0A2P5A5D0_PARAD</name>
<dbReference type="Proteomes" id="UP000237105">
    <property type="component" value="Unassembled WGS sequence"/>
</dbReference>
<gene>
    <name evidence="1" type="ORF">PanWU01x14_367220</name>
</gene>